<feature type="transmembrane region" description="Helical" evidence="1">
    <location>
        <begin position="7"/>
        <end position="25"/>
    </location>
</feature>
<evidence type="ECO:0000256" key="1">
    <source>
        <dbReference type="SAM" id="Phobius"/>
    </source>
</evidence>
<organism evidence="2 3">
    <name type="scientific">Oceanirhabdus seepicola</name>
    <dbReference type="NCBI Taxonomy" id="2828781"/>
    <lineage>
        <taxon>Bacteria</taxon>
        <taxon>Bacillati</taxon>
        <taxon>Bacillota</taxon>
        <taxon>Clostridia</taxon>
        <taxon>Eubacteriales</taxon>
        <taxon>Clostridiaceae</taxon>
        <taxon>Oceanirhabdus</taxon>
    </lineage>
</organism>
<sequence length="398" mass="46708">MKNTKGVLTIPIIVIMGVLSFILWVSNFEQKSKSVFMSEDVKMINLNPEDVIDVFSNRDDESFVKTNEDKYEIKITNNIPEKEVLRIVFSNEKKIILSNTKFIIYIDSENNMKERFIDLRKLDDFDNDRSEVSVDRKGENIIYSSFNEKDNIKYVYYIDVKEGTGIKIAENPIEDFVDSWSYNSKYYTYADKEGKKIVVFDIEKLEVNKIDFKRDYLKKVLITDKGEVFAEGNKKYVIRRDENYELAECVIAGNFLSSYKNKLISFENGILYEYENGAMTKLNEVAEQFQVVKQVNHNILLSDESSTIIYNIEENRLHKYSFKYEYLDMIIPSINGNRCLIKSKRYNNRIIGSNGQYYKVKDINLMKIIGDCSWIDEETLIGIYYTEDDKPIIINVEI</sequence>
<keyword evidence="1" id="KW-0472">Membrane</keyword>
<keyword evidence="1" id="KW-1133">Transmembrane helix</keyword>
<proteinExistence type="predicted"/>
<protein>
    <submittedName>
        <fullName evidence="2">Uncharacterized protein</fullName>
    </submittedName>
</protein>
<dbReference type="SUPFAM" id="SSF82171">
    <property type="entry name" value="DPP6 N-terminal domain-like"/>
    <property type="match status" value="1"/>
</dbReference>
<keyword evidence="3" id="KW-1185">Reference proteome</keyword>
<dbReference type="Proteomes" id="UP001056429">
    <property type="component" value="Unassembled WGS sequence"/>
</dbReference>
<reference evidence="2" key="1">
    <citation type="journal article" date="2021" name="mSystems">
        <title>Bacteria and Archaea Synergistically Convert Glycine Betaine to Biogenic Methane in the Formosa Cold Seep of the South China Sea.</title>
        <authorList>
            <person name="Li L."/>
            <person name="Zhang W."/>
            <person name="Zhang S."/>
            <person name="Song L."/>
            <person name="Sun Q."/>
            <person name="Zhang H."/>
            <person name="Xiang H."/>
            <person name="Dong X."/>
        </authorList>
    </citation>
    <scope>NUCLEOTIDE SEQUENCE</scope>
    <source>
        <strain evidence="2">ZWT</strain>
    </source>
</reference>
<comment type="caution">
    <text evidence="2">The sequence shown here is derived from an EMBL/GenBank/DDBJ whole genome shotgun (WGS) entry which is preliminary data.</text>
</comment>
<dbReference type="RefSeq" id="WP_250861034.1">
    <property type="nucleotide sequence ID" value="NZ_JAGSOJ010000004.1"/>
</dbReference>
<keyword evidence="1" id="KW-0812">Transmembrane</keyword>
<accession>A0A9J6P6M5</accession>
<gene>
    <name evidence="2" type="ORF">KDK92_19340</name>
</gene>
<dbReference type="EMBL" id="JAGSOJ010000004">
    <property type="protein sequence ID" value="MCM1991900.1"/>
    <property type="molecule type" value="Genomic_DNA"/>
</dbReference>
<dbReference type="AlphaFoldDB" id="A0A9J6P6M5"/>
<evidence type="ECO:0000313" key="3">
    <source>
        <dbReference type="Proteomes" id="UP001056429"/>
    </source>
</evidence>
<name>A0A9J6P6M5_9CLOT</name>
<reference evidence="2" key="2">
    <citation type="submission" date="2021-04" db="EMBL/GenBank/DDBJ databases">
        <authorList>
            <person name="Dong X."/>
        </authorList>
    </citation>
    <scope>NUCLEOTIDE SEQUENCE</scope>
    <source>
        <strain evidence="2">ZWT</strain>
    </source>
</reference>
<evidence type="ECO:0000313" key="2">
    <source>
        <dbReference type="EMBL" id="MCM1991900.1"/>
    </source>
</evidence>